<sequence length="68" mass="7388">MQTFDQPCVKARRAGPARLGTTVIQQCEAGGKFGTWAIKRCIHDFLQTNSMPPTQQQGTPATKACHAT</sequence>
<dbReference type="Proteomes" id="UP000071778">
    <property type="component" value="Chromosome"/>
</dbReference>
<evidence type="ECO:0000313" key="2">
    <source>
        <dbReference type="EMBL" id="AMP10989.1"/>
    </source>
</evidence>
<reference evidence="2 3" key="1">
    <citation type="submission" date="2015-11" db="EMBL/GenBank/DDBJ databases">
        <title>Exploring the genomic traits of fungus-feeding bacterial genus Collimonas.</title>
        <authorList>
            <person name="Song C."/>
            <person name="Schmidt R."/>
            <person name="de Jager V."/>
            <person name="Krzyzanowska D."/>
            <person name="Jongedijk E."/>
            <person name="Cankar K."/>
            <person name="Beekwilder J."/>
            <person name="van Veen A."/>
            <person name="de Boer W."/>
            <person name="van Veen J.A."/>
            <person name="Garbeva P."/>
        </authorList>
    </citation>
    <scope>NUCLEOTIDE SEQUENCE [LARGE SCALE GENOMIC DNA]</scope>
    <source>
        <strain evidence="2 3">Ter282</strain>
    </source>
</reference>
<feature type="compositionally biased region" description="Polar residues" evidence="1">
    <location>
        <begin position="48"/>
        <end position="60"/>
    </location>
</feature>
<dbReference type="EMBL" id="CP013235">
    <property type="protein sequence ID" value="AMP10989.1"/>
    <property type="molecule type" value="Genomic_DNA"/>
</dbReference>
<gene>
    <name evidence="2" type="ORF">CAter282_3294</name>
</gene>
<organism evidence="2 3">
    <name type="scientific">Collimonas arenae</name>
    <dbReference type="NCBI Taxonomy" id="279058"/>
    <lineage>
        <taxon>Bacteria</taxon>
        <taxon>Pseudomonadati</taxon>
        <taxon>Pseudomonadota</taxon>
        <taxon>Betaproteobacteria</taxon>
        <taxon>Burkholderiales</taxon>
        <taxon>Oxalobacteraceae</taxon>
        <taxon>Collimonas</taxon>
    </lineage>
</organism>
<dbReference type="PATRIC" id="fig|279058.17.peg.3578"/>
<proteinExistence type="predicted"/>
<keyword evidence="3" id="KW-1185">Reference proteome</keyword>
<accession>A0A127PTL1</accession>
<feature type="region of interest" description="Disordered" evidence="1">
    <location>
        <begin position="48"/>
        <end position="68"/>
    </location>
</feature>
<protein>
    <submittedName>
        <fullName evidence="2">Uncharacterized protein</fullName>
    </submittedName>
</protein>
<evidence type="ECO:0000256" key="1">
    <source>
        <dbReference type="SAM" id="MobiDB-lite"/>
    </source>
</evidence>
<name>A0A127PTL1_9BURK</name>
<evidence type="ECO:0000313" key="3">
    <source>
        <dbReference type="Proteomes" id="UP000071778"/>
    </source>
</evidence>
<dbReference type="AlphaFoldDB" id="A0A127PTL1"/>